<dbReference type="SUPFAM" id="SSF46894">
    <property type="entry name" value="C-terminal effector domain of the bipartite response regulators"/>
    <property type="match status" value="1"/>
</dbReference>
<dbReference type="Gene3D" id="1.10.10.10">
    <property type="entry name" value="Winged helix-like DNA-binding domain superfamily/Winged helix DNA-binding domain"/>
    <property type="match status" value="1"/>
</dbReference>
<evidence type="ECO:0000256" key="3">
    <source>
        <dbReference type="SAM" id="MobiDB-lite"/>
    </source>
</evidence>
<evidence type="ECO:0000313" key="5">
    <source>
        <dbReference type="EMBL" id="TXI31641.1"/>
    </source>
</evidence>
<dbReference type="GO" id="GO:0003677">
    <property type="term" value="F:DNA binding"/>
    <property type="evidence" value="ECO:0007669"/>
    <property type="project" value="UniProtKB-UniRule"/>
</dbReference>
<dbReference type="InterPro" id="IPR001867">
    <property type="entry name" value="OmpR/PhoB-type_DNA-bd"/>
</dbReference>
<dbReference type="PROSITE" id="PS51755">
    <property type="entry name" value="OMPR_PHOB"/>
    <property type="match status" value="1"/>
</dbReference>
<dbReference type="GO" id="GO:0000160">
    <property type="term" value="P:phosphorelay signal transduction system"/>
    <property type="evidence" value="ECO:0007669"/>
    <property type="project" value="InterPro"/>
</dbReference>
<feature type="non-terminal residue" evidence="5">
    <location>
        <position position="1"/>
    </location>
</feature>
<name>A0A5C7W163_AQUAC</name>
<sequence length="34" mass="3775">HIKSVRAKLRQVAPQAEPIQTHRGLGYSYSPKSA</sequence>
<organism evidence="5 6">
    <name type="scientific">Aquipseudomonas alcaligenes</name>
    <name type="common">Pseudomonas alcaligenes</name>
    <dbReference type="NCBI Taxonomy" id="43263"/>
    <lineage>
        <taxon>Bacteria</taxon>
        <taxon>Pseudomonadati</taxon>
        <taxon>Pseudomonadota</taxon>
        <taxon>Gammaproteobacteria</taxon>
        <taxon>Pseudomonadales</taxon>
        <taxon>Pseudomonadaceae</taxon>
        <taxon>Aquipseudomonas</taxon>
    </lineage>
</organism>
<evidence type="ECO:0000259" key="4">
    <source>
        <dbReference type="PROSITE" id="PS51755"/>
    </source>
</evidence>
<feature type="domain" description="OmpR/PhoB-type" evidence="4">
    <location>
        <begin position="1"/>
        <end position="31"/>
    </location>
</feature>
<reference evidence="5 6" key="1">
    <citation type="submission" date="2018-09" db="EMBL/GenBank/DDBJ databases">
        <title>Metagenome Assembled Genomes from an Advanced Water Purification Facility.</title>
        <authorList>
            <person name="Stamps B.W."/>
            <person name="Spear J.R."/>
        </authorList>
    </citation>
    <scope>NUCLEOTIDE SEQUENCE [LARGE SCALE GENOMIC DNA]</scope>
    <source>
        <strain evidence="5">Bin_52_1</strain>
    </source>
</reference>
<dbReference type="AlphaFoldDB" id="A0A5C7W163"/>
<evidence type="ECO:0000313" key="6">
    <source>
        <dbReference type="Proteomes" id="UP000321110"/>
    </source>
</evidence>
<dbReference type="Proteomes" id="UP000321110">
    <property type="component" value="Unassembled WGS sequence"/>
</dbReference>
<dbReference type="EMBL" id="SSFO01000179">
    <property type="protein sequence ID" value="TXI31641.1"/>
    <property type="molecule type" value="Genomic_DNA"/>
</dbReference>
<dbReference type="InterPro" id="IPR016032">
    <property type="entry name" value="Sig_transdc_resp-reg_C-effctor"/>
</dbReference>
<feature type="region of interest" description="Disordered" evidence="3">
    <location>
        <begin position="1"/>
        <end position="34"/>
    </location>
</feature>
<protein>
    <submittedName>
        <fullName evidence="5">Two-component system response regulator CreB</fullName>
    </submittedName>
</protein>
<proteinExistence type="predicted"/>
<accession>A0A5C7W163</accession>
<dbReference type="GO" id="GO:0006355">
    <property type="term" value="P:regulation of DNA-templated transcription"/>
    <property type="evidence" value="ECO:0007669"/>
    <property type="project" value="InterPro"/>
</dbReference>
<comment type="caution">
    <text evidence="5">The sequence shown here is derived from an EMBL/GenBank/DDBJ whole genome shotgun (WGS) entry which is preliminary data.</text>
</comment>
<evidence type="ECO:0000256" key="2">
    <source>
        <dbReference type="PROSITE-ProRule" id="PRU01091"/>
    </source>
</evidence>
<dbReference type="InterPro" id="IPR036388">
    <property type="entry name" value="WH-like_DNA-bd_sf"/>
</dbReference>
<keyword evidence="1 2" id="KW-0238">DNA-binding</keyword>
<evidence type="ECO:0000256" key="1">
    <source>
        <dbReference type="ARBA" id="ARBA00023125"/>
    </source>
</evidence>
<gene>
    <name evidence="5" type="ORF">E6Q69_10880</name>
</gene>
<feature type="DNA-binding region" description="OmpR/PhoB-type" evidence="2">
    <location>
        <begin position="1"/>
        <end position="31"/>
    </location>
</feature>